<organism evidence="2 3">
    <name type="scientific">Hydrogenispora ethanolica</name>
    <dbReference type="NCBI Taxonomy" id="1082276"/>
    <lineage>
        <taxon>Bacteria</taxon>
        <taxon>Bacillati</taxon>
        <taxon>Bacillota</taxon>
        <taxon>Hydrogenispora</taxon>
    </lineage>
</organism>
<dbReference type="PANTHER" id="PTHR37030:SF1">
    <property type="entry name" value="NUCLEOTIDYLTRANSFERASE"/>
    <property type="match status" value="1"/>
</dbReference>
<dbReference type="InterPro" id="IPR043519">
    <property type="entry name" value="NT_sf"/>
</dbReference>
<reference evidence="2 3" key="1">
    <citation type="submission" date="2019-03" db="EMBL/GenBank/DDBJ databases">
        <title>Genomic Encyclopedia of Type Strains, Phase IV (KMG-IV): sequencing the most valuable type-strain genomes for metagenomic binning, comparative biology and taxonomic classification.</title>
        <authorList>
            <person name="Goeker M."/>
        </authorList>
    </citation>
    <scope>NUCLEOTIDE SEQUENCE [LARGE SCALE GENOMIC DNA]</scope>
    <source>
        <strain evidence="2 3">LX-B</strain>
    </source>
</reference>
<gene>
    <name evidence="2" type="ORF">EDC14_101566</name>
</gene>
<evidence type="ECO:0000313" key="3">
    <source>
        <dbReference type="Proteomes" id="UP000295008"/>
    </source>
</evidence>
<dbReference type="CDD" id="cd05403">
    <property type="entry name" value="NT_KNTase_like"/>
    <property type="match status" value="1"/>
</dbReference>
<keyword evidence="2" id="KW-0808">Transferase</keyword>
<dbReference type="Gene3D" id="3.30.460.10">
    <property type="entry name" value="Beta Polymerase, domain 2"/>
    <property type="match status" value="1"/>
</dbReference>
<dbReference type="Proteomes" id="UP000295008">
    <property type="component" value="Unassembled WGS sequence"/>
</dbReference>
<dbReference type="AlphaFoldDB" id="A0A4R1RK20"/>
<dbReference type="Pfam" id="PF18765">
    <property type="entry name" value="Polbeta"/>
    <property type="match status" value="1"/>
</dbReference>
<feature type="domain" description="Polymerase beta nucleotidyltransferase" evidence="1">
    <location>
        <begin position="7"/>
        <end position="101"/>
    </location>
</feature>
<dbReference type="GO" id="GO:0016740">
    <property type="term" value="F:transferase activity"/>
    <property type="evidence" value="ECO:0007669"/>
    <property type="project" value="UniProtKB-KW"/>
</dbReference>
<comment type="caution">
    <text evidence="2">The sequence shown here is derived from an EMBL/GenBank/DDBJ whole genome shotgun (WGS) entry which is preliminary data.</text>
</comment>
<dbReference type="SUPFAM" id="SSF81301">
    <property type="entry name" value="Nucleotidyltransferase"/>
    <property type="match status" value="1"/>
</dbReference>
<dbReference type="RefSeq" id="WP_132014762.1">
    <property type="nucleotide sequence ID" value="NZ_SLUN01000015.1"/>
</dbReference>
<protein>
    <submittedName>
        <fullName evidence="2">Nucleotidyltransferase-like protein</fullName>
    </submittedName>
</protein>
<proteinExistence type="predicted"/>
<dbReference type="EMBL" id="SLUN01000015">
    <property type="protein sequence ID" value="TCL66523.1"/>
    <property type="molecule type" value="Genomic_DNA"/>
</dbReference>
<dbReference type="PANTHER" id="PTHR37030">
    <property type="entry name" value="NUCLEOTIDYLTRANSFERASE"/>
    <property type="match status" value="1"/>
</dbReference>
<accession>A0A4R1RK20</accession>
<keyword evidence="3" id="KW-1185">Reference proteome</keyword>
<evidence type="ECO:0000313" key="2">
    <source>
        <dbReference type="EMBL" id="TCL66523.1"/>
    </source>
</evidence>
<evidence type="ECO:0000259" key="1">
    <source>
        <dbReference type="Pfam" id="PF18765"/>
    </source>
</evidence>
<dbReference type="OrthoDB" id="9814975at2"/>
<name>A0A4R1RK20_HYDET</name>
<sequence length="102" mass="11374">MTDSLQKAIDVIVRVAQPDRIILFGSRAKGVPAADSDYDLLVLKRNVPKPRALSQQIYLSFKNIGAPVDVIVADLDNYERLKEDPHLVYHAAARDGVVVYEK</sequence>
<dbReference type="InterPro" id="IPR041633">
    <property type="entry name" value="Polbeta"/>
</dbReference>